<dbReference type="InterPro" id="IPR020288">
    <property type="entry name" value="Sheath_initiator"/>
</dbReference>
<keyword evidence="2" id="KW-1185">Reference proteome</keyword>
<name>A0A7X0RSZ7_9BACL</name>
<sequence length="152" mass="17186">MRVANLFPEEEAKVEDAEQSAANEVPFGRSWRFDYDTGDFLMTPTGEVAPAQESEAWLEWCKKAIRTERYKYLVYSHSHGQEFEDLIGHGLSRPAIESEIIRITTETLLEDPRTASVDSFTFNWEDDSCFFNCSISNVRGDGSTLTGSVVTT</sequence>
<accession>A0A7X0RSZ7</accession>
<dbReference type="Proteomes" id="UP000547209">
    <property type="component" value="Unassembled WGS sequence"/>
</dbReference>
<evidence type="ECO:0000313" key="2">
    <source>
        <dbReference type="Proteomes" id="UP000547209"/>
    </source>
</evidence>
<protein>
    <submittedName>
        <fullName evidence="1">DUF2634 domain-containing protein</fullName>
    </submittedName>
</protein>
<proteinExistence type="predicted"/>
<comment type="caution">
    <text evidence="1">The sequence shown here is derived from an EMBL/GenBank/DDBJ whole genome shotgun (WGS) entry which is preliminary data.</text>
</comment>
<dbReference type="AlphaFoldDB" id="A0A7X0RSZ7"/>
<dbReference type="EMBL" id="JACJVP010000032">
    <property type="protein sequence ID" value="MBB6673025.1"/>
    <property type="molecule type" value="Genomic_DNA"/>
</dbReference>
<dbReference type="Pfam" id="PF10934">
    <property type="entry name" value="Sheath_initiator"/>
    <property type="match status" value="1"/>
</dbReference>
<reference evidence="1 2" key="1">
    <citation type="submission" date="2020-08" db="EMBL/GenBank/DDBJ databases">
        <title>Cohnella phylogeny.</title>
        <authorList>
            <person name="Dunlap C."/>
        </authorList>
    </citation>
    <scope>NUCLEOTIDE SEQUENCE [LARGE SCALE GENOMIC DNA]</scope>
    <source>
        <strain evidence="1 2">DSM 28246</strain>
    </source>
</reference>
<organism evidence="1 2">
    <name type="scientific">Cohnella nanjingensis</name>
    <dbReference type="NCBI Taxonomy" id="1387779"/>
    <lineage>
        <taxon>Bacteria</taxon>
        <taxon>Bacillati</taxon>
        <taxon>Bacillota</taxon>
        <taxon>Bacilli</taxon>
        <taxon>Bacillales</taxon>
        <taxon>Paenibacillaceae</taxon>
        <taxon>Cohnella</taxon>
    </lineage>
</organism>
<evidence type="ECO:0000313" key="1">
    <source>
        <dbReference type="EMBL" id="MBB6673025.1"/>
    </source>
</evidence>
<gene>
    <name evidence="1" type="ORF">H7C19_20290</name>
</gene>